<evidence type="ECO:0000313" key="5">
    <source>
        <dbReference type="EMBL" id="OJA16555.1"/>
    </source>
</evidence>
<dbReference type="AlphaFoldDB" id="A0A1J8Q9A8"/>
<feature type="compositionally biased region" description="Polar residues" evidence="2">
    <location>
        <begin position="56"/>
        <end position="68"/>
    </location>
</feature>
<evidence type="ECO:0008006" key="7">
    <source>
        <dbReference type="Google" id="ProtNLM"/>
    </source>
</evidence>
<name>A0A1J8Q9A8_9AGAM</name>
<evidence type="ECO:0000256" key="1">
    <source>
        <dbReference type="SAM" id="Coils"/>
    </source>
</evidence>
<dbReference type="EMBL" id="LVVM01002514">
    <property type="protein sequence ID" value="OJA16555.1"/>
    <property type="molecule type" value="Genomic_DNA"/>
</dbReference>
<dbReference type="Pfam" id="PF00443">
    <property type="entry name" value="UCH"/>
    <property type="match status" value="1"/>
</dbReference>
<dbReference type="InterPro" id="IPR015940">
    <property type="entry name" value="UBA"/>
</dbReference>
<dbReference type="SUPFAM" id="SSF54001">
    <property type="entry name" value="Cysteine proteinases"/>
    <property type="match status" value="1"/>
</dbReference>
<dbReference type="Gene3D" id="3.90.70.10">
    <property type="entry name" value="Cysteine proteinases"/>
    <property type="match status" value="1"/>
</dbReference>
<gene>
    <name evidence="5" type="ORF">AZE42_00636</name>
</gene>
<keyword evidence="6" id="KW-1185">Reference proteome</keyword>
<feature type="domain" description="UBA" evidence="3">
    <location>
        <begin position="6"/>
        <end position="50"/>
    </location>
</feature>
<dbReference type="InterPro" id="IPR028889">
    <property type="entry name" value="USP"/>
</dbReference>
<comment type="caution">
    <text evidence="5">The sequence shown here is derived from an EMBL/GenBank/DDBJ whole genome shotgun (WGS) entry which is preliminary data.</text>
</comment>
<reference evidence="5 6" key="1">
    <citation type="submission" date="2016-03" db="EMBL/GenBank/DDBJ databases">
        <title>Comparative genomics of the ectomycorrhizal sister species Rhizopogon vinicolor and Rhizopogon vesiculosus (Basidiomycota: Boletales) reveals a divergence of the mating type B locus.</title>
        <authorList>
            <person name="Mujic A.B."/>
            <person name="Kuo A."/>
            <person name="Tritt A."/>
            <person name="Lipzen A."/>
            <person name="Chen C."/>
            <person name="Johnson J."/>
            <person name="Sharma A."/>
            <person name="Barry K."/>
            <person name="Grigoriev I.V."/>
            <person name="Spatafora J.W."/>
        </authorList>
    </citation>
    <scope>NUCLEOTIDE SEQUENCE [LARGE SCALE GENOMIC DNA]</scope>
    <source>
        <strain evidence="5 6">AM-OR11-056</strain>
    </source>
</reference>
<dbReference type="InterPro" id="IPR038765">
    <property type="entry name" value="Papain-like_cys_pep_sf"/>
</dbReference>
<dbReference type="InterPro" id="IPR055335">
    <property type="entry name" value="Ucp6/RUP1"/>
</dbReference>
<proteinExistence type="predicted"/>
<dbReference type="CDD" id="cd02257">
    <property type="entry name" value="Peptidase_C19"/>
    <property type="match status" value="1"/>
</dbReference>
<feature type="domain" description="USP" evidence="4">
    <location>
        <begin position="194"/>
        <end position="590"/>
    </location>
</feature>
<dbReference type="PANTHER" id="PTHR39597">
    <property type="entry name" value="UBA DOMAIN-CONTAINING PROTEIN RUP1"/>
    <property type="match status" value="1"/>
</dbReference>
<sequence length="650" mass="73923">MHHHDEVKESETIDMLIAVMDGGVDRDVARRVLRKFDGDVEKAASAMIEGDRGEETQSSLWTSSSQMEISQPRPLIPPRPNSPINIDLTGDDNDEFSRALRASLETASNEGPKFGPSERPPDANWAMVPSNQNKAAADDQYFQSLDRAIQASIEQADTGDEYQPLPIDQQWRKEGWYEANPFIPLCSMHPYRPLILRPTKSTMVYAALIIQALFYIPQVRERIANWRPDLPEGATEIEPPTNGPELIMWKLVETFTNMDLAQLVDLDAEAVLEVFKPEPWSNPAQPPGELSYRFFEKVASILDKVFAYEFNHAGQAKQRVMQFQYGNSNFDSEPGELLQDASIVRVEALGPSDTNDLVARLSAQLSNQKDDVKQRQVIFEPSEVLAFDLARTGTVVGERKPFKYPKHIYLDQFLKEHVELAESKRGQQRELHAEIQKLVSHKKSLTHFNDKDTLKDLRSSIYYYESVADANDDHERAGIIRTTTDRLKSILAQVEKELEDIDLNIAKMRDQAATLLECPELQRARYDLRVVLVHDGLYGRKHLYSYVQEKGAWWRIEDASVTQVSENNVLEDSVGLHLGAGPYLLLYSRALAEGAEPLDLQWPPPIKINVENHNRVLFEQLQCSQMEGGTHQDEENVLTYPQEDRMDIVS</sequence>
<dbReference type="STRING" id="180088.A0A1J8Q9A8"/>
<feature type="region of interest" description="Disordered" evidence="2">
    <location>
        <begin position="49"/>
        <end position="81"/>
    </location>
</feature>
<dbReference type="Proteomes" id="UP000183567">
    <property type="component" value="Unassembled WGS sequence"/>
</dbReference>
<dbReference type="PANTHER" id="PTHR39597:SF1">
    <property type="entry name" value="UBA DOMAIN-CONTAINING PROTEIN RUP1"/>
    <property type="match status" value="1"/>
</dbReference>
<dbReference type="PROSITE" id="PS50030">
    <property type="entry name" value="UBA"/>
    <property type="match status" value="1"/>
</dbReference>
<dbReference type="GO" id="GO:0004843">
    <property type="term" value="F:cysteine-type deubiquitinase activity"/>
    <property type="evidence" value="ECO:0007669"/>
    <property type="project" value="InterPro"/>
</dbReference>
<evidence type="ECO:0000259" key="4">
    <source>
        <dbReference type="PROSITE" id="PS50235"/>
    </source>
</evidence>
<protein>
    <recommendedName>
        <fullName evidence="7">USP domain-containing protein</fullName>
    </recommendedName>
</protein>
<organism evidence="5 6">
    <name type="scientific">Rhizopogon vesiculosus</name>
    <dbReference type="NCBI Taxonomy" id="180088"/>
    <lineage>
        <taxon>Eukaryota</taxon>
        <taxon>Fungi</taxon>
        <taxon>Dikarya</taxon>
        <taxon>Basidiomycota</taxon>
        <taxon>Agaricomycotina</taxon>
        <taxon>Agaricomycetes</taxon>
        <taxon>Agaricomycetidae</taxon>
        <taxon>Boletales</taxon>
        <taxon>Suillineae</taxon>
        <taxon>Rhizopogonaceae</taxon>
        <taxon>Rhizopogon</taxon>
    </lineage>
</organism>
<evidence type="ECO:0000313" key="6">
    <source>
        <dbReference type="Proteomes" id="UP000183567"/>
    </source>
</evidence>
<dbReference type="InterPro" id="IPR001394">
    <property type="entry name" value="Peptidase_C19_UCH"/>
</dbReference>
<dbReference type="PROSITE" id="PS50235">
    <property type="entry name" value="USP_3"/>
    <property type="match status" value="1"/>
</dbReference>
<evidence type="ECO:0000256" key="2">
    <source>
        <dbReference type="SAM" id="MobiDB-lite"/>
    </source>
</evidence>
<accession>A0A1J8Q9A8</accession>
<evidence type="ECO:0000259" key="3">
    <source>
        <dbReference type="PROSITE" id="PS50030"/>
    </source>
</evidence>
<dbReference type="GO" id="GO:0016579">
    <property type="term" value="P:protein deubiquitination"/>
    <property type="evidence" value="ECO:0007669"/>
    <property type="project" value="InterPro"/>
</dbReference>
<feature type="coiled-coil region" evidence="1">
    <location>
        <begin position="484"/>
        <end position="511"/>
    </location>
</feature>
<dbReference type="OrthoDB" id="443682at2759"/>
<keyword evidence="1" id="KW-0175">Coiled coil</keyword>